<feature type="domain" description="dUTPase-like" evidence="10">
    <location>
        <begin position="21"/>
        <end position="145"/>
    </location>
</feature>
<evidence type="ECO:0000256" key="9">
    <source>
        <dbReference type="RuleBase" id="RU367024"/>
    </source>
</evidence>
<protein>
    <recommendedName>
        <fullName evidence="9">Deoxyuridine 5'-triphosphate nucleotidohydrolase</fullName>
        <shortName evidence="9">dUTPase</shortName>
        <ecNumber evidence="9">3.6.1.23</ecNumber>
    </recommendedName>
    <alternativeName>
        <fullName evidence="9">dUTP pyrophosphatase</fullName>
    </alternativeName>
</protein>
<dbReference type="InterPro" id="IPR033704">
    <property type="entry name" value="dUTPase_trimeric"/>
</dbReference>
<dbReference type="SUPFAM" id="SSF51283">
    <property type="entry name" value="dUTPase-like"/>
    <property type="match status" value="1"/>
</dbReference>
<evidence type="ECO:0000313" key="11">
    <source>
        <dbReference type="Proteomes" id="UP000504629"/>
    </source>
</evidence>
<evidence type="ECO:0000256" key="4">
    <source>
        <dbReference type="ARBA" id="ARBA00022801"/>
    </source>
</evidence>
<dbReference type="GeneID" id="114240317"/>
<dbReference type="GO" id="GO:0046081">
    <property type="term" value="P:dUTP catabolic process"/>
    <property type="evidence" value="ECO:0007669"/>
    <property type="project" value="UniProtKB-UniRule"/>
</dbReference>
<organism evidence="11 12">
    <name type="scientific">Bombyx mandarina</name>
    <name type="common">Wild silk moth</name>
    <name type="synonym">Wild silkworm</name>
    <dbReference type="NCBI Taxonomy" id="7092"/>
    <lineage>
        <taxon>Eukaryota</taxon>
        <taxon>Metazoa</taxon>
        <taxon>Ecdysozoa</taxon>
        <taxon>Arthropoda</taxon>
        <taxon>Hexapoda</taxon>
        <taxon>Insecta</taxon>
        <taxon>Pterygota</taxon>
        <taxon>Neoptera</taxon>
        <taxon>Endopterygota</taxon>
        <taxon>Lepidoptera</taxon>
        <taxon>Glossata</taxon>
        <taxon>Ditrysia</taxon>
        <taxon>Bombycoidea</taxon>
        <taxon>Bombycidae</taxon>
        <taxon>Bombycinae</taxon>
        <taxon>Bombyx</taxon>
    </lineage>
</organism>
<dbReference type="InterPro" id="IPR029054">
    <property type="entry name" value="dUTPase-like"/>
</dbReference>
<dbReference type="OrthoDB" id="419889at2759"/>
<dbReference type="CTD" id="34529"/>
<evidence type="ECO:0000256" key="1">
    <source>
        <dbReference type="ARBA" id="ARBA00001946"/>
    </source>
</evidence>
<dbReference type="Gene3D" id="2.70.40.10">
    <property type="match status" value="1"/>
</dbReference>
<dbReference type="FunFam" id="2.70.40.10:FF:000004">
    <property type="entry name" value="Deoxyuridine triphosphatase"/>
    <property type="match status" value="1"/>
</dbReference>
<evidence type="ECO:0000256" key="3">
    <source>
        <dbReference type="ARBA" id="ARBA00006581"/>
    </source>
</evidence>
<dbReference type="Proteomes" id="UP000504629">
    <property type="component" value="Unplaced"/>
</dbReference>
<dbReference type="KEGG" id="bman:114240317"/>
<comment type="catalytic activity">
    <reaction evidence="7 9">
        <text>dUTP + H2O = dUMP + diphosphate + H(+)</text>
        <dbReference type="Rhea" id="RHEA:10248"/>
        <dbReference type="ChEBI" id="CHEBI:15377"/>
        <dbReference type="ChEBI" id="CHEBI:15378"/>
        <dbReference type="ChEBI" id="CHEBI:33019"/>
        <dbReference type="ChEBI" id="CHEBI:61555"/>
        <dbReference type="ChEBI" id="CHEBI:246422"/>
        <dbReference type="EC" id="3.6.1.23"/>
    </reaction>
</comment>
<sequence>MSGKIQPILKFTRLSENAFQPVRGSEKAAGIDLMSAYDYTVPARGKELVKTDLQIELPPGCYGRVAPRSGLALKNFIDVGAGVIDEDYRGNVGVVLFNHSDTDFSVKKGDRIAQLICEKIYYPVLQEVANLSVTQRGDGGFGSTGKK</sequence>
<comment type="function">
    <text evidence="8">Catalyzes the cleavage of 2'-deoxyuridine 5'-triphosphate (dUTP) into 2'-deoxyuridine 5'-monophosphate (dUMP) and inorganic pyrophosphate and through its action efficiently prevents uracil misincorporation into DNA and at the same time provides dUMP, the substrate for de novo thymidylate biosynthesis. Inhibits peroxisome proliferator-activated receptor (PPAR) activity by binding of its N-terminal to PPAR, preventing the latter's dimerization with retinoid X receptor. Essential for embryonic development.</text>
</comment>
<evidence type="ECO:0000259" key="10">
    <source>
        <dbReference type="Pfam" id="PF00692"/>
    </source>
</evidence>
<reference evidence="12" key="1">
    <citation type="submission" date="2025-08" db="UniProtKB">
        <authorList>
            <consortium name="RefSeq"/>
        </authorList>
    </citation>
    <scope>IDENTIFICATION</scope>
    <source>
        <tissue evidence="12">Silk gland</tissue>
    </source>
</reference>
<keyword evidence="4 9" id="KW-0378">Hydrolase</keyword>
<dbReference type="PANTHER" id="PTHR11241">
    <property type="entry name" value="DEOXYURIDINE 5'-TRIPHOSPHATE NUCLEOTIDOHYDROLASE"/>
    <property type="match status" value="1"/>
</dbReference>
<dbReference type="AlphaFoldDB" id="A0A6J2JBB8"/>
<dbReference type="GO" id="GO:0000287">
    <property type="term" value="F:magnesium ion binding"/>
    <property type="evidence" value="ECO:0007669"/>
    <property type="project" value="UniProtKB-UniRule"/>
</dbReference>
<dbReference type="UniPathway" id="UPA00610">
    <property type="reaction ID" value="UER00666"/>
</dbReference>
<dbReference type="CDD" id="cd07557">
    <property type="entry name" value="trimeric_dUTPase"/>
    <property type="match status" value="1"/>
</dbReference>
<dbReference type="PANTHER" id="PTHR11241:SF0">
    <property type="entry name" value="DEOXYURIDINE 5'-TRIPHOSPHATE NUCLEOTIDOHYDROLASE"/>
    <property type="match status" value="1"/>
</dbReference>
<evidence type="ECO:0000256" key="7">
    <source>
        <dbReference type="ARBA" id="ARBA00047686"/>
    </source>
</evidence>
<evidence type="ECO:0000256" key="2">
    <source>
        <dbReference type="ARBA" id="ARBA00005142"/>
    </source>
</evidence>
<proteinExistence type="inferred from homology"/>
<dbReference type="NCBIfam" id="TIGR00576">
    <property type="entry name" value="dut"/>
    <property type="match status" value="1"/>
</dbReference>
<comment type="cofactor">
    <cofactor evidence="1 9">
        <name>Mg(2+)</name>
        <dbReference type="ChEBI" id="CHEBI:18420"/>
    </cofactor>
</comment>
<dbReference type="GO" id="GO:0004170">
    <property type="term" value="F:dUTP diphosphatase activity"/>
    <property type="evidence" value="ECO:0007669"/>
    <property type="project" value="UniProtKB-UniRule"/>
</dbReference>
<accession>A0A6J2JBB8</accession>
<evidence type="ECO:0000256" key="8">
    <source>
        <dbReference type="ARBA" id="ARBA00057946"/>
    </source>
</evidence>
<dbReference type="GO" id="GO:0006226">
    <property type="term" value="P:dUMP biosynthetic process"/>
    <property type="evidence" value="ECO:0007669"/>
    <property type="project" value="UniProtKB-UniRule"/>
</dbReference>
<keyword evidence="6 9" id="KW-0546">Nucleotide metabolism</keyword>
<evidence type="ECO:0000256" key="5">
    <source>
        <dbReference type="ARBA" id="ARBA00022842"/>
    </source>
</evidence>
<dbReference type="InterPro" id="IPR008181">
    <property type="entry name" value="dUTPase"/>
</dbReference>
<name>A0A6J2JBB8_BOMMA</name>
<keyword evidence="9" id="KW-0479">Metal-binding</keyword>
<evidence type="ECO:0000256" key="6">
    <source>
        <dbReference type="ARBA" id="ARBA00023080"/>
    </source>
</evidence>
<comment type="function">
    <text evidence="9">Involved in nucleotide metabolism via production of dUMP, the immediate precursor of thymidine nucleotides, and decreases the intracellular concentration of dUTP so that uracil cannot be incorporated into DNA.</text>
</comment>
<dbReference type="SMR" id="A0A6J2JBB8"/>
<comment type="similarity">
    <text evidence="3 9">Belongs to the dUTPase family.</text>
</comment>
<comment type="pathway">
    <text evidence="2 9">Pyrimidine metabolism; dUMP biosynthesis; dUMP from dCTP (dUTP route): step 2/2.</text>
</comment>
<dbReference type="NCBIfam" id="NF001862">
    <property type="entry name" value="PRK00601.1"/>
    <property type="match status" value="1"/>
</dbReference>
<dbReference type="Pfam" id="PF00692">
    <property type="entry name" value="dUTPase"/>
    <property type="match status" value="1"/>
</dbReference>
<gene>
    <name evidence="12" type="primary">LOC114240317</name>
</gene>
<dbReference type="InterPro" id="IPR036157">
    <property type="entry name" value="dUTPase-like_sf"/>
</dbReference>
<dbReference type="RefSeq" id="XP_028026608.1">
    <property type="nucleotide sequence ID" value="XM_028170807.1"/>
</dbReference>
<evidence type="ECO:0000313" key="12">
    <source>
        <dbReference type="RefSeq" id="XP_028026608.1"/>
    </source>
</evidence>
<dbReference type="EC" id="3.6.1.23" evidence="9"/>
<keyword evidence="11" id="KW-1185">Reference proteome</keyword>
<keyword evidence="5 9" id="KW-0460">Magnesium</keyword>